<evidence type="ECO:0000256" key="1">
    <source>
        <dbReference type="SAM" id="MobiDB-lite"/>
    </source>
</evidence>
<evidence type="ECO:0000313" key="4">
    <source>
        <dbReference type="Proteomes" id="UP000095679"/>
    </source>
</evidence>
<feature type="transmembrane region" description="Helical" evidence="2">
    <location>
        <begin position="81"/>
        <end position="98"/>
    </location>
</feature>
<feature type="region of interest" description="Disordered" evidence="1">
    <location>
        <begin position="126"/>
        <end position="145"/>
    </location>
</feature>
<gene>
    <name evidence="3" type="ORF">ERS852450_00168</name>
</gene>
<keyword evidence="2" id="KW-1133">Transmembrane helix</keyword>
<organism evidence="3 4">
    <name type="scientific">Anaerobutyricum hallii</name>
    <dbReference type="NCBI Taxonomy" id="39488"/>
    <lineage>
        <taxon>Bacteria</taxon>
        <taxon>Bacillati</taxon>
        <taxon>Bacillota</taxon>
        <taxon>Clostridia</taxon>
        <taxon>Lachnospirales</taxon>
        <taxon>Lachnospiraceae</taxon>
        <taxon>Anaerobutyricum</taxon>
    </lineage>
</organism>
<proteinExistence type="predicted"/>
<feature type="transmembrane region" description="Helical" evidence="2">
    <location>
        <begin position="220"/>
        <end position="240"/>
    </location>
</feature>
<feature type="transmembrane region" description="Helical" evidence="2">
    <location>
        <begin position="286"/>
        <end position="304"/>
    </location>
</feature>
<protein>
    <submittedName>
        <fullName evidence="3">Uncharacterized protein</fullName>
    </submittedName>
</protein>
<dbReference type="RefSeq" id="WP_055297852.1">
    <property type="nucleotide sequence ID" value="NZ_BLYK01000002.1"/>
</dbReference>
<evidence type="ECO:0000313" key="3">
    <source>
        <dbReference type="EMBL" id="CUN52754.1"/>
    </source>
</evidence>
<feature type="compositionally biased region" description="Basic and acidic residues" evidence="1">
    <location>
        <begin position="131"/>
        <end position="143"/>
    </location>
</feature>
<reference evidence="3 4" key="1">
    <citation type="submission" date="2015-09" db="EMBL/GenBank/DDBJ databases">
        <authorList>
            <consortium name="Pathogen Informatics"/>
        </authorList>
    </citation>
    <scope>NUCLEOTIDE SEQUENCE [LARGE SCALE GENOMIC DNA]</scope>
    <source>
        <strain evidence="3 4">2789STDY5834835</strain>
    </source>
</reference>
<keyword evidence="2" id="KW-0472">Membrane</keyword>
<dbReference type="Proteomes" id="UP000095679">
    <property type="component" value="Unassembled WGS sequence"/>
</dbReference>
<dbReference type="EMBL" id="CYZL01000001">
    <property type="protein sequence ID" value="CUN52754.1"/>
    <property type="molecule type" value="Genomic_DNA"/>
</dbReference>
<evidence type="ECO:0000256" key="2">
    <source>
        <dbReference type="SAM" id="Phobius"/>
    </source>
</evidence>
<feature type="transmembrane region" description="Helical" evidence="2">
    <location>
        <begin position="246"/>
        <end position="266"/>
    </location>
</feature>
<dbReference type="AlphaFoldDB" id="A0A173XM21"/>
<sequence>MQEFVYNQFATIFGSGLIEKTSDFINMVVGALNTLFPLNGTGIMNTACTLFSGLAGSLLIIYYFMDMYSLAAKDLVSLEKLAVSFIKLILCFMLVLYAKEITVNVFNLCGNMYHMVAEETINKEITTSDTSSDKNNNKKDNKTDNGSLSKQITFWGMSSLPGYDDAVDVSITTKKETITDKLQNTFTGGDKKTTVTTEAKSMREVFQGKSNSLYGSGIKGALNAVGSVMLLMIPWMISYIAVGLSYLISISNAIMLVAYGFCMPIALTQCFEDGQRSAGIRYLKKFAAQALTFMVIIIILYAVSKLQGALLPQLLQGLYKGNTLDINNDNFKEIIGNWKVLISIVVVQFAAVGAMLKGSQIANDIMGV</sequence>
<feature type="transmembrane region" description="Helical" evidence="2">
    <location>
        <begin position="43"/>
        <end position="65"/>
    </location>
</feature>
<accession>A0A173XM21</accession>
<name>A0A173XM21_9FIRM</name>
<keyword evidence="2" id="KW-0812">Transmembrane</keyword>
<feature type="transmembrane region" description="Helical" evidence="2">
    <location>
        <begin position="338"/>
        <end position="356"/>
    </location>
</feature>